<dbReference type="GO" id="GO:0016605">
    <property type="term" value="C:PML body"/>
    <property type="evidence" value="ECO:0007669"/>
    <property type="project" value="UniProtKB-SubCell"/>
</dbReference>
<dbReference type="Pfam" id="PF00498">
    <property type="entry name" value="FHA"/>
    <property type="match status" value="1"/>
</dbReference>
<dbReference type="InterPro" id="IPR008984">
    <property type="entry name" value="SMAD_FHA_dom_sf"/>
</dbReference>
<dbReference type="Gene3D" id="2.60.200.20">
    <property type="match status" value="1"/>
</dbReference>
<evidence type="ECO:0000256" key="8">
    <source>
        <dbReference type="ARBA" id="ARBA00023254"/>
    </source>
</evidence>
<dbReference type="CDD" id="cd17741">
    <property type="entry name" value="BRCT_nibrin"/>
    <property type="match status" value="1"/>
</dbReference>
<dbReference type="SUPFAM" id="SSF49879">
    <property type="entry name" value="SMAD/FHA domain"/>
    <property type="match status" value="1"/>
</dbReference>
<dbReference type="Proteomes" id="UP000007266">
    <property type="component" value="Linkage group 5"/>
</dbReference>
<organism evidence="13 14">
    <name type="scientific">Tribolium castaneum</name>
    <name type="common">Red flour beetle</name>
    <dbReference type="NCBI Taxonomy" id="7070"/>
    <lineage>
        <taxon>Eukaryota</taxon>
        <taxon>Metazoa</taxon>
        <taxon>Ecdysozoa</taxon>
        <taxon>Arthropoda</taxon>
        <taxon>Hexapoda</taxon>
        <taxon>Insecta</taxon>
        <taxon>Pterygota</taxon>
        <taxon>Neoptera</taxon>
        <taxon>Endopterygota</taxon>
        <taxon>Coleoptera</taxon>
        <taxon>Polyphaga</taxon>
        <taxon>Cucujiformia</taxon>
        <taxon>Tenebrionidae</taxon>
        <taxon>Tenebrionidae incertae sedis</taxon>
        <taxon>Tribolium</taxon>
    </lineage>
</organism>
<evidence type="ECO:0000256" key="11">
    <source>
        <dbReference type="SAM" id="MobiDB-lite"/>
    </source>
</evidence>
<feature type="compositionally biased region" description="Polar residues" evidence="11">
    <location>
        <begin position="367"/>
        <end position="377"/>
    </location>
</feature>
<comment type="similarity">
    <text evidence="10">Belongs to the Nibrin family.</text>
</comment>
<evidence type="ECO:0000256" key="2">
    <source>
        <dbReference type="ARBA" id="ARBA00004322"/>
    </source>
</evidence>
<dbReference type="FunFam" id="2.60.200.20:FF:000017">
    <property type="entry name" value="Nibrin"/>
    <property type="match status" value="1"/>
</dbReference>
<evidence type="ECO:0000259" key="12">
    <source>
        <dbReference type="PROSITE" id="PS50006"/>
    </source>
</evidence>
<dbReference type="InterPro" id="IPR040227">
    <property type="entry name" value="Nibrin-rel"/>
</dbReference>
<dbReference type="InterPro" id="IPR036420">
    <property type="entry name" value="BRCT_dom_sf"/>
</dbReference>
<evidence type="ECO:0000256" key="6">
    <source>
        <dbReference type="ARBA" id="ARBA00023204"/>
    </source>
</evidence>
<dbReference type="InterPro" id="IPR032429">
    <property type="entry name" value="Nibrin_BRCT2"/>
</dbReference>
<dbReference type="GO" id="GO:0005694">
    <property type="term" value="C:chromosome"/>
    <property type="evidence" value="ECO:0007669"/>
    <property type="project" value="UniProtKB-SubCell"/>
</dbReference>
<evidence type="ECO:0000256" key="7">
    <source>
        <dbReference type="ARBA" id="ARBA00023242"/>
    </source>
</evidence>
<dbReference type="InterPro" id="IPR000253">
    <property type="entry name" value="FHA_dom"/>
</dbReference>
<dbReference type="OrthoDB" id="552194at2759"/>
<dbReference type="AlphaFoldDB" id="D6WJM6"/>
<dbReference type="GO" id="GO:0007095">
    <property type="term" value="P:mitotic G2 DNA damage checkpoint signaling"/>
    <property type="evidence" value="ECO:0000318"/>
    <property type="project" value="GO_Central"/>
</dbReference>
<reference evidence="13 14" key="1">
    <citation type="journal article" date="2008" name="Nature">
        <title>The genome of the model beetle and pest Tribolium castaneum.</title>
        <authorList>
            <consortium name="Tribolium Genome Sequencing Consortium"/>
            <person name="Richards S."/>
            <person name="Gibbs R.A."/>
            <person name="Weinstock G.M."/>
            <person name="Brown S.J."/>
            <person name="Denell R."/>
            <person name="Beeman R.W."/>
            <person name="Gibbs R."/>
            <person name="Beeman R.W."/>
            <person name="Brown S.J."/>
            <person name="Bucher G."/>
            <person name="Friedrich M."/>
            <person name="Grimmelikhuijzen C.J."/>
            <person name="Klingler M."/>
            <person name="Lorenzen M."/>
            <person name="Richards S."/>
            <person name="Roth S."/>
            <person name="Schroder R."/>
            <person name="Tautz D."/>
            <person name="Zdobnov E.M."/>
            <person name="Muzny D."/>
            <person name="Gibbs R.A."/>
            <person name="Weinstock G.M."/>
            <person name="Attaway T."/>
            <person name="Bell S."/>
            <person name="Buhay C.J."/>
            <person name="Chandrabose M.N."/>
            <person name="Chavez D."/>
            <person name="Clerk-Blankenburg K.P."/>
            <person name="Cree A."/>
            <person name="Dao M."/>
            <person name="Davis C."/>
            <person name="Chacko J."/>
            <person name="Dinh H."/>
            <person name="Dugan-Rocha S."/>
            <person name="Fowler G."/>
            <person name="Garner T.T."/>
            <person name="Garnes J."/>
            <person name="Gnirke A."/>
            <person name="Hawes A."/>
            <person name="Hernandez J."/>
            <person name="Hines S."/>
            <person name="Holder M."/>
            <person name="Hume J."/>
            <person name="Jhangiani S.N."/>
            <person name="Joshi V."/>
            <person name="Khan Z.M."/>
            <person name="Jackson L."/>
            <person name="Kovar C."/>
            <person name="Kowis A."/>
            <person name="Lee S."/>
            <person name="Lewis L.R."/>
            <person name="Margolis J."/>
            <person name="Morgan M."/>
            <person name="Nazareth L.V."/>
            <person name="Nguyen N."/>
            <person name="Okwuonu G."/>
            <person name="Parker D."/>
            <person name="Richards S."/>
            <person name="Ruiz S.J."/>
            <person name="Santibanez J."/>
            <person name="Savard J."/>
            <person name="Scherer S.E."/>
            <person name="Schneider B."/>
            <person name="Sodergren E."/>
            <person name="Tautz D."/>
            <person name="Vattahil S."/>
            <person name="Villasana D."/>
            <person name="White C.S."/>
            <person name="Wright R."/>
            <person name="Park Y."/>
            <person name="Beeman R.W."/>
            <person name="Lord J."/>
            <person name="Oppert B."/>
            <person name="Lorenzen M."/>
            <person name="Brown S."/>
            <person name="Wang L."/>
            <person name="Savard J."/>
            <person name="Tautz D."/>
            <person name="Richards S."/>
            <person name="Weinstock G."/>
            <person name="Gibbs R.A."/>
            <person name="Liu Y."/>
            <person name="Worley K."/>
            <person name="Weinstock G."/>
            <person name="Elsik C.G."/>
            <person name="Reese J.T."/>
            <person name="Elhaik E."/>
            <person name="Landan G."/>
            <person name="Graur D."/>
            <person name="Arensburger P."/>
            <person name="Atkinson P."/>
            <person name="Beeman R.W."/>
            <person name="Beidler J."/>
            <person name="Brown S.J."/>
            <person name="Demuth J.P."/>
            <person name="Drury D.W."/>
            <person name="Du Y.Z."/>
            <person name="Fujiwara H."/>
            <person name="Lorenzen M."/>
            <person name="Maselli V."/>
            <person name="Osanai M."/>
            <person name="Park Y."/>
            <person name="Robertson H.M."/>
            <person name="Tu Z."/>
            <person name="Wang J.J."/>
            <person name="Wang S."/>
            <person name="Richards S."/>
            <person name="Song H."/>
            <person name="Zhang L."/>
            <person name="Sodergren E."/>
            <person name="Werner D."/>
            <person name="Stanke M."/>
            <person name="Morgenstern B."/>
            <person name="Solovyev V."/>
            <person name="Kosarev P."/>
            <person name="Brown G."/>
            <person name="Chen H.C."/>
            <person name="Ermolaeva O."/>
            <person name="Hlavina W."/>
            <person name="Kapustin Y."/>
            <person name="Kiryutin B."/>
            <person name="Kitts P."/>
            <person name="Maglott D."/>
            <person name="Pruitt K."/>
            <person name="Sapojnikov V."/>
            <person name="Souvorov A."/>
            <person name="Mackey A.J."/>
            <person name="Waterhouse R.M."/>
            <person name="Wyder S."/>
            <person name="Zdobnov E.M."/>
            <person name="Zdobnov E.M."/>
            <person name="Wyder S."/>
            <person name="Kriventseva E.V."/>
            <person name="Kadowaki T."/>
            <person name="Bork P."/>
            <person name="Aranda M."/>
            <person name="Bao R."/>
            <person name="Beermann A."/>
            <person name="Berns N."/>
            <person name="Bolognesi R."/>
            <person name="Bonneton F."/>
            <person name="Bopp D."/>
            <person name="Brown S.J."/>
            <person name="Bucher G."/>
            <person name="Butts T."/>
            <person name="Chaumot A."/>
            <person name="Denell R.E."/>
            <person name="Ferrier D.E."/>
            <person name="Friedrich M."/>
            <person name="Gordon C.M."/>
            <person name="Jindra M."/>
            <person name="Klingler M."/>
            <person name="Lan Q."/>
            <person name="Lattorff H.M."/>
            <person name="Laudet V."/>
            <person name="von Levetsow C."/>
            <person name="Liu Z."/>
            <person name="Lutz R."/>
            <person name="Lynch J.A."/>
            <person name="da Fonseca R.N."/>
            <person name="Posnien N."/>
            <person name="Reuter R."/>
            <person name="Roth S."/>
            <person name="Savard J."/>
            <person name="Schinko J.B."/>
            <person name="Schmitt C."/>
            <person name="Schoppmeier M."/>
            <person name="Schroder R."/>
            <person name="Shippy T.D."/>
            <person name="Simonnet F."/>
            <person name="Marques-Souza H."/>
            <person name="Tautz D."/>
            <person name="Tomoyasu Y."/>
            <person name="Trauner J."/>
            <person name="Van der Zee M."/>
            <person name="Vervoort M."/>
            <person name="Wittkopp N."/>
            <person name="Wimmer E.A."/>
            <person name="Yang X."/>
            <person name="Jones A.K."/>
            <person name="Sattelle D.B."/>
            <person name="Ebert P.R."/>
            <person name="Nelson D."/>
            <person name="Scott J.G."/>
            <person name="Beeman R.W."/>
            <person name="Muthukrishnan S."/>
            <person name="Kramer K.J."/>
            <person name="Arakane Y."/>
            <person name="Beeman R.W."/>
            <person name="Zhu Q."/>
            <person name="Hogenkamp D."/>
            <person name="Dixit R."/>
            <person name="Oppert B."/>
            <person name="Jiang H."/>
            <person name="Zou Z."/>
            <person name="Marshall J."/>
            <person name="Elpidina E."/>
            <person name="Vinokurov K."/>
            <person name="Oppert C."/>
            <person name="Zou Z."/>
            <person name="Evans J."/>
            <person name="Lu Z."/>
            <person name="Zhao P."/>
            <person name="Sumathipala N."/>
            <person name="Altincicek B."/>
            <person name="Vilcinskas A."/>
            <person name="Williams M."/>
            <person name="Hultmark D."/>
            <person name="Hetru C."/>
            <person name="Jiang H."/>
            <person name="Grimmelikhuijzen C.J."/>
            <person name="Hauser F."/>
            <person name="Cazzamali G."/>
            <person name="Williamson M."/>
            <person name="Park Y."/>
            <person name="Li B."/>
            <person name="Tanaka Y."/>
            <person name="Predel R."/>
            <person name="Neupert S."/>
            <person name="Schachtner J."/>
            <person name="Verleyen P."/>
            <person name="Raible F."/>
            <person name="Bork P."/>
            <person name="Friedrich M."/>
            <person name="Walden K.K."/>
            <person name="Robertson H.M."/>
            <person name="Angeli S."/>
            <person name="Foret S."/>
            <person name="Bucher G."/>
            <person name="Schuetz S."/>
            <person name="Maleszka R."/>
            <person name="Wimmer E.A."/>
            <person name="Beeman R.W."/>
            <person name="Lorenzen M."/>
            <person name="Tomoyasu Y."/>
            <person name="Miller S.C."/>
            <person name="Grossmann D."/>
            <person name="Bucher G."/>
        </authorList>
    </citation>
    <scope>NUCLEOTIDE SEQUENCE [LARGE SCALE GENOMIC DNA]</scope>
    <source>
        <strain evidence="13 14">Georgia GA2</strain>
    </source>
</reference>
<dbReference type="GO" id="GO:0000724">
    <property type="term" value="P:double-strand break repair via homologous recombination"/>
    <property type="evidence" value="ECO:0000318"/>
    <property type="project" value="GO_Central"/>
</dbReference>
<evidence type="ECO:0000256" key="10">
    <source>
        <dbReference type="ARBA" id="ARBA00044757"/>
    </source>
</evidence>
<reference evidence="13 14" key="2">
    <citation type="journal article" date="2010" name="Nucleic Acids Res.">
        <title>BeetleBase in 2010: revisions to provide comprehensive genomic information for Tribolium castaneum.</title>
        <authorList>
            <person name="Kim H.S."/>
            <person name="Murphy T."/>
            <person name="Xia J."/>
            <person name="Caragea D."/>
            <person name="Park Y."/>
            <person name="Beeman R.W."/>
            <person name="Lorenzen M.D."/>
            <person name="Butcher S."/>
            <person name="Manak J.R."/>
            <person name="Brown S.J."/>
        </authorList>
    </citation>
    <scope>GENOME REANNOTATION</scope>
    <source>
        <strain evidence="13 14">Georgia GA2</strain>
    </source>
</reference>
<accession>D6WJM6</accession>
<dbReference type="PROSITE" id="PS50006">
    <property type="entry name" value="FHA_DOMAIN"/>
    <property type="match status" value="1"/>
</dbReference>
<feature type="region of interest" description="Disordered" evidence="11">
    <location>
        <begin position="362"/>
        <end position="421"/>
    </location>
</feature>
<proteinExistence type="inferred from homology"/>
<sequence length="615" mass="70092">MLYILKEVEGPRFFYLFTGNEYDIGRKKAAIALTNDASISRKHAIIKIGPNSATLKDLESKYGTFHNKLKVTPNTEIVLNDKDIIKLGVYDSKFRIEKIDLVVTGSGLTNEEKVELKGKITSIGGTFLNEWGPTCTHLTAPVIVLTIKMLHALIDDKPIVNLKFWDEYILKIKNNEPLPEPQNFKPPVTETLINGTELKPNPERKVLFKNKIFVFPTEKLRLRMAYLIEKTGGSCISWEKQPLTFAQVTQSKNTYLFIYSDDKNTPQSLKNIYEHLTKIGERTIPLQEIPKAIVLCSCEKDCNPKFNRIFNVFVEKESDSESAIFPLAYETPTDDVFAQTFEPKQELVIPESLDADLHLLTAPPTPNTSKQINNIITPSALKRGAKEPEKTPAKKVKLDESANERKRKADENLGPSPKKNLLENPFAIMRKKIVNRPPEPDNPFVALRVKREVREETDNPFKNIMNNTREKPAEKSSLIKSVQYSADESYCPSDPSNVTWLSKHDIKTESFEPESDFKELFDLFKNTVVIEPLPPTAIRVLPLSQYNSGNTTTGGKNFKKFKKVRPLRPQTDITRTSIYQNMSVQVIPEVVSDNEEEEVIRRPVPKKTNPRRFQF</sequence>
<evidence type="ECO:0000256" key="4">
    <source>
        <dbReference type="ARBA" id="ARBA00022454"/>
    </source>
</evidence>
<evidence type="ECO:0000313" key="13">
    <source>
        <dbReference type="EMBL" id="EFA04568.2"/>
    </source>
</evidence>
<gene>
    <name evidence="13" type="primary">AUGUSTUS-3.0.2_13036</name>
    <name evidence="13" type="ORF">TcasGA2_TC013036</name>
</gene>
<feature type="domain" description="FHA" evidence="12">
    <location>
        <begin position="16"/>
        <end position="71"/>
    </location>
</feature>
<dbReference type="STRING" id="7070.D6WJM6"/>
<dbReference type="CDD" id="cd22667">
    <property type="entry name" value="FHA_NBN"/>
    <property type="match status" value="1"/>
</dbReference>
<evidence type="ECO:0000256" key="3">
    <source>
        <dbReference type="ARBA" id="ARBA00020013"/>
    </source>
</evidence>
<dbReference type="EMBL" id="KQ971343">
    <property type="protein sequence ID" value="EFA04568.2"/>
    <property type="molecule type" value="Genomic_DNA"/>
</dbReference>
<evidence type="ECO:0000313" key="14">
    <source>
        <dbReference type="Proteomes" id="UP000007266"/>
    </source>
</evidence>
<dbReference type="GO" id="GO:0051321">
    <property type="term" value="P:meiotic cell cycle"/>
    <property type="evidence" value="ECO:0007669"/>
    <property type="project" value="UniProtKB-KW"/>
</dbReference>
<dbReference type="Gene3D" id="3.40.50.10980">
    <property type="entry name" value="Nibrin, BRCT2 domain"/>
    <property type="match status" value="1"/>
</dbReference>
<dbReference type="GO" id="GO:0030870">
    <property type="term" value="C:Mre11 complex"/>
    <property type="evidence" value="ECO:0000318"/>
    <property type="project" value="GO_Central"/>
</dbReference>
<protein>
    <recommendedName>
        <fullName evidence="3">Nibrin</fullName>
    </recommendedName>
</protein>
<dbReference type="InParanoid" id="D6WJM6"/>
<evidence type="ECO:0000256" key="1">
    <source>
        <dbReference type="ARBA" id="ARBA00004286"/>
    </source>
</evidence>
<evidence type="ECO:0000256" key="5">
    <source>
        <dbReference type="ARBA" id="ARBA00022763"/>
    </source>
</evidence>
<comment type="subcellular location">
    <subcellularLocation>
        <location evidence="1">Chromosome</location>
    </subcellularLocation>
    <subcellularLocation>
        <location evidence="2">Nucleus</location>
        <location evidence="2">PML body</location>
    </subcellularLocation>
</comment>
<keyword evidence="6" id="KW-0234">DNA repair</keyword>
<dbReference type="InterPro" id="IPR043014">
    <property type="entry name" value="Nibrin_BRCT2_sf"/>
</dbReference>
<keyword evidence="14" id="KW-1185">Reference proteome</keyword>
<keyword evidence="5" id="KW-0227">DNA damage</keyword>
<dbReference type="HOGENOM" id="CLU_524143_0_0_1"/>
<keyword evidence="8" id="KW-0469">Meiosis</keyword>
<dbReference type="Pfam" id="PF16508">
    <property type="entry name" value="NIBRIN_BRCT_II"/>
    <property type="match status" value="1"/>
</dbReference>
<evidence type="ECO:0000256" key="9">
    <source>
        <dbReference type="ARBA" id="ARBA00023306"/>
    </source>
</evidence>
<dbReference type="GO" id="GO:0003684">
    <property type="term" value="F:damaged DNA binding"/>
    <property type="evidence" value="ECO:0000318"/>
    <property type="project" value="GO_Central"/>
</dbReference>
<dbReference type="eggNOG" id="ENOG502QQ7Y">
    <property type="taxonomic scope" value="Eukaryota"/>
</dbReference>
<dbReference type="KEGG" id="tca:100142128"/>
<dbReference type="SUPFAM" id="SSF52113">
    <property type="entry name" value="BRCT domain"/>
    <property type="match status" value="1"/>
</dbReference>
<dbReference type="FunFam" id="3.40.50.10980:FF:000001">
    <property type="entry name" value="Nibrin"/>
    <property type="match status" value="1"/>
</dbReference>
<feature type="compositionally biased region" description="Basic and acidic residues" evidence="11">
    <location>
        <begin position="384"/>
        <end position="411"/>
    </location>
</feature>
<keyword evidence="4" id="KW-0158">Chromosome</keyword>
<dbReference type="Gene3D" id="3.40.50.10190">
    <property type="entry name" value="BRCT domain"/>
    <property type="match status" value="1"/>
</dbReference>
<dbReference type="PANTHER" id="PTHR12162">
    <property type="entry name" value="NIBRIN-RELATED"/>
    <property type="match status" value="1"/>
</dbReference>
<keyword evidence="7" id="KW-0539">Nucleus</keyword>
<keyword evidence="9" id="KW-0131">Cell cycle</keyword>
<dbReference type="FunCoup" id="D6WJM6">
    <property type="interactions" value="47"/>
</dbReference>
<dbReference type="PANTHER" id="PTHR12162:SF0">
    <property type="entry name" value="NIBRIN"/>
    <property type="match status" value="1"/>
</dbReference>
<name>D6WJM6_TRICA</name>